<keyword evidence="1" id="KW-0812">Transmembrane</keyword>
<evidence type="ECO:0000256" key="1">
    <source>
        <dbReference type="SAM" id="Phobius"/>
    </source>
</evidence>
<keyword evidence="4" id="KW-1185">Reference proteome</keyword>
<feature type="transmembrane region" description="Helical" evidence="1">
    <location>
        <begin position="229"/>
        <end position="253"/>
    </location>
</feature>
<proteinExistence type="predicted"/>
<feature type="transmembrane region" description="Helical" evidence="1">
    <location>
        <begin position="131"/>
        <end position="153"/>
    </location>
</feature>
<dbReference type="PANTHER" id="PTHR43471">
    <property type="entry name" value="ABC TRANSPORTER PERMEASE"/>
    <property type="match status" value="1"/>
</dbReference>
<feature type="transmembrane region" description="Helical" evidence="1">
    <location>
        <begin position="18"/>
        <end position="38"/>
    </location>
</feature>
<accession>A0A200JEC2</accession>
<dbReference type="Pfam" id="PF12679">
    <property type="entry name" value="ABC2_membrane_2"/>
    <property type="match status" value="1"/>
</dbReference>
<keyword evidence="1" id="KW-1133">Transmembrane helix</keyword>
<keyword evidence="1" id="KW-0472">Membrane</keyword>
<evidence type="ECO:0000313" key="3">
    <source>
        <dbReference type="EMBL" id="WYJ95501.1"/>
    </source>
</evidence>
<reference evidence="3" key="3">
    <citation type="submission" date="2024-03" db="EMBL/GenBank/DDBJ databases">
        <title>The Genome Sequence of Enterococcus sp. DIV0238c.</title>
        <authorList>
            <consortium name="The Broad Institute Genomics Platform"/>
            <consortium name="The Broad Institute Microbial Omics Core"/>
            <consortium name="The Broad Institute Genomic Center for Infectious Diseases"/>
            <person name="Earl A."/>
            <person name="Manson A."/>
            <person name="Gilmore M."/>
            <person name="Schwartman J."/>
            <person name="Shea T."/>
            <person name="Abouelleil A."/>
            <person name="Cao P."/>
            <person name="Chapman S."/>
            <person name="Cusick C."/>
            <person name="Young S."/>
            <person name="Neafsey D."/>
            <person name="Nusbaum C."/>
            <person name="Birren B."/>
        </authorList>
    </citation>
    <scope>NUCLEOTIDE SEQUENCE</scope>
    <source>
        <strain evidence="3">9D6_DIV0238</strain>
    </source>
</reference>
<sequence>MNSLVFELKKTWRTRKNYLLLSLFLLLTVVLFCVNTLLEKQEQQEMLASSQVEHQIRNNQYGEAIKVYLEEINQGIVSQEDGFRADADKGISLEGKLTLPTYPFYRTALNQELLKRQLTPQSLRFGTKNSLFTMILCAYVASFIGITCFLFLFGDTLSKELEENSLYFYLSQPINRVRLYLTKYFLVWSQSLLTLILILFAGWIWATIFSGSSSFSYPVIVFTEKSMELIPIIQLLGIVLLLFSFVLGFGFALHFLMSLLLKKTSFSLVGTLLILVEGYLIATSKYDFFRKIAHFNPFTYLNVSKVFVGYDFRPFSLFSIENQEYYAN</sequence>
<dbReference type="AlphaFoldDB" id="A0A200JEC2"/>
<reference evidence="3" key="2">
    <citation type="submission" date="2017-05" db="EMBL/GenBank/DDBJ databases">
        <authorList>
            <consortium name="The Broad Institute Genomics Platform"/>
            <consortium name="The Broad Institute Genomic Center for Infectious Diseases"/>
            <person name="Earl A."/>
            <person name="Manson A."/>
            <person name="Schwartman J."/>
            <person name="Gilmore M."/>
            <person name="Abouelleil A."/>
            <person name="Cao P."/>
            <person name="Chapman S."/>
            <person name="Cusick C."/>
            <person name="Shea T."/>
            <person name="Young S."/>
            <person name="Neafsey D."/>
            <person name="Nusbaum C."/>
            <person name="Birren B."/>
        </authorList>
    </citation>
    <scope>NUCLEOTIDE SEQUENCE</scope>
    <source>
        <strain evidence="3">9D6_DIV0238</strain>
    </source>
</reference>
<dbReference type="RefSeq" id="WP_087639645.1">
    <property type="nucleotide sequence ID" value="NZ_CP147246.1"/>
</dbReference>
<protein>
    <recommendedName>
        <fullName evidence="5">ABC transporter permease</fullName>
    </recommendedName>
</protein>
<dbReference type="EMBL" id="NIBQ01000001">
    <property type="protein sequence ID" value="OUZ34985.1"/>
    <property type="molecule type" value="Genomic_DNA"/>
</dbReference>
<evidence type="ECO:0008006" key="5">
    <source>
        <dbReference type="Google" id="ProtNLM"/>
    </source>
</evidence>
<organism evidence="2">
    <name type="scientific">Candidatus Enterococcus dunnyi</name>
    <dbReference type="NCBI Taxonomy" id="1834192"/>
    <lineage>
        <taxon>Bacteria</taxon>
        <taxon>Bacillati</taxon>
        <taxon>Bacillota</taxon>
        <taxon>Bacilli</taxon>
        <taxon>Lactobacillales</taxon>
        <taxon>Enterococcaceae</taxon>
        <taxon>Enterococcus</taxon>
    </lineage>
</organism>
<dbReference type="OrthoDB" id="2177690at2"/>
<dbReference type="GO" id="GO:0140359">
    <property type="term" value="F:ABC-type transporter activity"/>
    <property type="evidence" value="ECO:0007669"/>
    <property type="project" value="InterPro"/>
</dbReference>
<dbReference type="Proteomes" id="UP000196151">
    <property type="component" value="Chromosome"/>
</dbReference>
<dbReference type="GO" id="GO:0005886">
    <property type="term" value="C:plasma membrane"/>
    <property type="evidence" value="ECO:0007669"/>
    <property type="project" value="UniProtKB-SubCell"/>
</dbReference>
<feature type="transmembrane region" description="Helical" evidence="1">
    <location>
        <begin position="185"/>
        <end position="208"/>
    </location>
</feature>
<name>A0A200JEC2_9ENTE</name>
<evidence type="ECO:0000313" key="4">
    <source>
        <dbReference type="Proteomes" id="UP000196151"/>
    </source>
</evidence>
<dbReference type="PANTHER" id="PTHR43471:SF10">
    <property type="entry name" value="SLL1107 PROTEIN"/>
    <property type="match status" value="1"/>
</dbReference>
<evidence type="ECO:0000313" key="2">
    <source>
        <dbReference type="EMBL" id="OUZ34985.1"/>
    </source>
</evidence>
<reference evidence="2" key="1">
    <citation type="submission" date="2017-05" db="EMBL/GenBank/DDBJ databases">
        <title>The Genome Sequence of Enterococcus sp. 9D6_DIV0238.</title>
        <authorList>
            <consortium name="The Broad Institute Genomics Platform"/>
            <consortium name="The Broad Institute Genomic Center for Infectious Diseases"/>
            <person name="Earl A."/>
            <person name="Manson A."/>
            <person name="Schwartman J."/>
            <person name="Gilmore M."/>
            <person name="Abouelleil A."/>
            <person name="Cao P."/>
            <person name="Chapman S."/>
            <person name="Cusick C."/>
            <person name="Shea T."/>
            <person name="Young S."/>
            <person name="Neafsey D."/>
            <person name="Nusbaum C."/>
            <person name="Birren B."/>
        </authorList>
    </citation>
    <scope>NUCLEOTIDE SEQUENCE [LARGE SCALE GENOMIC DNA]</scope>
    <source>
        <strain evidence="2">9D6_DIV0238</strain>
    </source>
</reference>
<feature type="transmembrane region" description="Helical" evidence="1">
    <location>
        <begin position="265"/>
        <end position="282"/>
    </location>
</feature>
<dbReference type="EMBL" id="CP147246">
    <property type="protein sequence ID" value="WYJ95501.1"/>
    <property type="molecule type" value="Genomic_DNA"/>
</dbReference>
<gene>
    <name evidence="2" type="ORF">A5889_000460</name>
    <name evidence="3" type="ORF">A5889_003049</name>
</gene>